<dbReference type="PROSITE" id="PS52029">
    <property type="entry name" value="LD_TPASE"/>
    <property type="match status" value="1"/>
</dbReference>
<dbReference type="PANTHER" id="PTHR30582:SF2">
    <property type="entry name" value="L,D-TRANSPEPTIDASE YCIB-RELATED"/>
    <property type="match status" value="1"/>
</dbReference>
<evidence type="ECO:0000256" key="2">
    <source>
        <dbReference type="ARBA" id="ARBA00022679"/>
    </source>
</evidence>
<dbReference type="GO" id="GO:0018104">
    <property type="term" value="P:peptidoglycan-protein cross-linking"/>
    <property type="evidence" value="ECO:0007669"/>
    <property type="project" value="TreeGrafter"/>
</dbReference>
<dbReference type="HOGENOM" id="CLU_115441_0_0_3"/>
<feature type="active site" description="Proton donor/acceptor" evidence="6">
    <location>
        <position position="104"/>
    </location>
</feature>
<dbReference type="InterPro" id="IPR038063">
    <property type="entry name" value="Transpep_catalytic_dom"/>
</dbReference>
<dbReference type="GO" id="GO:0005576">
    <property type="term" value="C:extracellular region"/>
    <property type="evidence" value="ECO:0007669"/>
    <property type="project" value="TreeGrafter"/>
</dbReference>
<dbReference type="PATRIC" id="fig|111780.3.peg.3779"/>
<dbReference type="KEGG" id="scs:Sta7437_3652"/>
<dbReference type="InterPro" id="IPR005490">
    <property type="entry name" value="LD_TPept_cat_dom"/>
</dbReference>
<dbReference type="STRING" id="111780.Sta7437_3652"/>
<dbReference type="GO" id="GO:0071972">
    <property type="term" value="F:peptidoglycan L,D-transpeptidase activity"/>
    <property type="evidence" value="ECO:0007669"/>
    <property type="project" value="TreeGrafter"/>
</dbReference>
<feature type="domain" description="L,D-TPase catalytic" evidence="7">
    <location>
        <begin position="31"/>
        <end position="144"/>
    </location>
</feature>
<comment type="pathway">
    <text evidence="1 6">Cell wall biogenesis; peptidoglycan biosynthesis.</text>
</comment>
<reference evidence="9" key="1">
    <citation type="journal article" date="2013" name="Proc. Natl. Acad. Sci. U.S.A.">
        <title>Improving the coverage of the cyanobacterial phylum using diversity-driven genome sequencing.</title>
        <authorList>
            <person name="Shih P.M."/>
            <person name="Wu D."/>
            <person name="Latifi A."/>
            <person name="Axen S.D."/>
            <person name="Fewer D.P."/>
            <person name="Talla E."/>
            <person name="Calteau A."/>
            <person name="Cai F."/>
            <person name="Tandeau de Marsac N."/>
            <person name="Rippka R."/>
            <person name="Herdman M."/>
            <person name="Sivonen K."/>
            <person name="Coursin T."/>
            <person name="Laurent T."/>
            <person name="Goodwin L."/>
            <person name="Nolan M."/>
            <person name="Davenport K.W."/>
            <person name="Han C.S."/>
            <person name="Rubin E.M."/>
            <person name="Eisen J.A."/>
            <person name="Woyke T."/>
            <person name="Gugger M."/>
            <person name="Kerfeld C.A."/>
        </authorList>
    </citation>
    <scope>NUCLEOTIDE SEQUENCE [LARGE SCALE GENOMIC DNA]</scope>
    <source>
        <strain evidence="9">ATCC 29371 / PCC 7437</strain>
    </source>
</reference>
<dbReference type="CDD" id="cd16913">
    <property type="entry name" value="YkuD_like"/>
    <property type="match status" value="1"/>
</dbReference>
<keyword evidence="5 6" id="KW-0961">Cell wall biogenesis/degradation</keyword>
<dbReference type="AlphaFoldDB" id="K9XX18"/>
<keyword evidence="3 6" id="KW-0133">Cell shape</keyword>
<keyword evidence="4 6" id="KW-0573">Peptidoglycan synthesis</keyword>
<feature type="active site" description="Nucleophile" evidence="6">
    <location>
        <position position="120"/>
    </location>
</feature>
<dbReference type="RefSeq" id="WP_015194811.1">
    <property type="nucleotide sequence ID" value="NC_019748.1"/>
</dbReference>
<evidence type="ECO:0000259" key="7">
    <source>
        <dbReference type="PROSITE" id="PS52029"/>
    </source>
</evidence>
<keyword evidence="2" id="KW-0808">Transferase</keyword>
<dbReference type="eggNOG" id="COG1376">
    <property type="taxonomic scope" value="Bacteria"/>
</dbReference>
<dbReference type="GO" id="GO:0016740">
    <property type="term" value="F:transferase activity"/>
    <property type="evidence" value="ECO:0007669"/>
    <property type="project" value="UniProtKB-KW"/>
</dbReference>
<organism evidence="8 9">
    <name type="scientific">Stanieria cyanosphaera (strain ATCC 29371 / PCC 7437)</name>
    <dbReference type="NCBI Taxonomy" id="111780"/>
    <lineage>
        <taxon>Bacteria</taxon>
        <taxon>Bacillati</taxon>
        <taxon>Cyanobacteriota</taxon>
        <taxon>Cyanophyceae</taxon>
        <taxon>Pleurocapsales</taxon>
        <taxon>Dermocarpellaceae</taxon>
        <taxon>Stanieria</taxon>
    </lineage>
</organism>
<evidence type="ECO:0000313" key="9">
    <source>
        <dbReference type="Proteomes" id="UP000010473"/>
    </source>
</evidence>
<dbReference type="InterPro" id="IPR050979">
    <property type="entry name" value="LD-transpeptidase"/>
</dbReference>
<evidence type="ECO:0000256" key="3">
    <source>
        <dbReference type="ARBA" id="ARBA00022960"/>
    </source>
</evidence>
<accession>K9XX18</accession>
<name>K9XX18_STAC7</name>
<dbReference type="Gene3D" id="2.40.440.10">
    <property type="entry name" value="L,D-transpeptidase catalytic domain-like"/>
    <property type="match status" value="1"/>
</dbReference>
<evidence type="ECO:0000256" key="4">
    <source>
        <dbReference type="ARBA" id="ARBA00022984"/>
    </source>
</evidence>
<dbReference type="Proteomes" id="UP000010473">
    <property type="component" value="Chromosome"/>
</dbReference>
<dbReference type="GO" id="GO:0071555">
    <property type="term" value="P:cell wall organization"/>
    <property type="evidence" value="ECO:0007669"/>
    <property type="project" value="UniProtKB-UniRule"/>
</dbReference>
<protein>
    <submittedName>
        <fullName evidence="8">ErfK/YbiS/YcfS/YnhG family protein</fullName>
    </submittedName>
</protein>
<dbReference type="UniPathway" id="UPA00219"/>
<dbReference type="GO" id="GO:0008360">
    <property type="term" value="P:regulation of cell shape"/>
    <property type="evidence" value="ECO:0007669"/>
    <property type="project" value="UniProtKB-UniRule"/>
</dbReference>
<evidence type="ECO:0000256" key="5">
    <source>
        <dbReference type="ARBA" id="ARBA00023316"/>
    </source>
</evidence>
<gene>
    <name evidence="8" type="ordered locus">Sta7437_3652</name>
</gene>
<evidence type="ECO:0000313" key="8">
    <source>
        <dbReference type="EMBL" id="AFZ37150.1"/>
    </source>
</evidence>
<dbReference type="PANTHER" id="PTHR30582">
    <property type="entry name" value="L,D-TRANSPEPTIDASE"/>
    <property type="match status" value="1"/>
</dbReference>
<evidence type="ECO:0000256" key="1">
    <source>
        <dbReference type="ARBA" id="ARBA00004752"/>
    </source>
</evidence>
<keyword evidence="9" id="KW-1185">Reference proteome</keyword>
<proteinExistence type="predicted"/>
<dbReference type="Pfam" id="PF03734">
    <property type="entry name" value="YkuD"/>
    <property type="match status" value="1"/>
</dbReference>
<dbReference type="SUPFAM" id="SSF141523">
    <property type="entry name" value="L,D-transpeptidase catalytic domain-like"/>
    <property type="match status" value="1"/>
</dbReference>
<evidence type="ECO:0000256" key="6">
    <source>
        <dbReference type="PROSITE-ProRule" id="PRU01373"/>
    </source>
</evidence>
<sequence length="145" mass="16645">MLSSRVWANTNTTLENMIVQKMDNLKHSDQNWIEIDLSDQHLFAWKGTNQIFTAIISSGKATTPTHPGIYTIQRKYPHDRMRGVDYDLADVPNVLYFDRGYALHGSYWHNNFGTPVSHGCINLPVNNAQWLFDWTTVGTVVIIHQ</sequence>
<dbReference type="EMBL" id="CP003653">
    <property type="protein sequence ID" value="AFZ37150.1"/>
    <property type="molecule type" value="Genomic_DNA"/>
</dbReference>